<dbReference type="Proteomes" id="UP000075573">
    <property type="component" value="Unassembled WGS sequence"/>
</dbReference>
<evidence type="ECO:0000313" key="2">
    <source>
        <dbReference type="EMBL" id="KXV00107.1"/>
    </source>
</evidence>
<dbReference type="AlphaFoldDB" id="A0A149QSL5"/>
<evidence type="ECO:0000256" key="1">
    <source>
        <dbReference type="SAM" id="Phobius"/>
    </source>
</evidence>
<dbReference type="EMBL" id="LHZB01000118">
    <property type="protein sequence ID" value="KXV00107.1"/>
    <property type="molecule type" value="Genomic_DNA"/>
</dbReference>
<feature type="transmembrane region" description="Helical" evidence="1">
    <location>
        <begin position="12"/>
        <end position="35"/>
    </location>
</feature>
<sequence>MKCHKGKLRQGFGLLETLLSVFLAALIICAAVLLYQQAERKYVTGEFQKEVIELVKATKTVYGQASQEDFENIHSYLVMRAASVSHRYINGSEFTSPVHGLTSIVWNGNNTYAIYFWNVPAYVCPDLIHATSSYGSDFHFLQINGSYQFGSMGSWMTEPSSTQANTACSGDNNMLIYVFQL</sequence>
<dbReference type="Gene3D" id="3.30.1690.10">
    <property type="entry name" value="TcpA-like pilin"/>
    <property type="match status" value="1"/>
</dbReference>
<evidence type="ECO:0000313" key="3">
    <source>
        <dbReference type="Proteomes" id="UP000075573"/>
    </source>
</evidence>
<dbReference type="Pfam" id="PF05307">
    <property type="entry name" value="Bundlin"/>
    <property type="match status" value="1"/>
</dbReference>
<dbReference type="GO" id="GO:0009289">
    <property type="term" value="C:pilus"/>
    <property type="evidence" value="ECO:0007669"/>
    <property type="project" value="InterPro"/>
</dbReference>
<dbReference type="InterPro" id="IPR007971">
    <property type="entry name" value="Bundlin"/>
</dbReference>
<keyword evidence="1" id="KW-0812">Transmembrane</keyword>
<protein>
    <submittedName>
        <fullName evidence="2">Uncharacterized protein</fullName>
    </submittedName>
</protein>
<dbReference type="PATRIC" id="fig|442.7.peg.3397"/>
<keyword evidence="1" id="KW-1133">Transmembrane helix</keyword>
<name>A0A149QSL5_9PROT</name>
<organism evidence="2 3">
    <name type="scientific">Gluconobacter potus</name>
    <dbReference type="NCBI Taxonomy" id="2724927"/>
    <lineage>
        <taxon>Bacteria</taxon>
        <taxon>Pseudomonadati</taxon>
        <taxon>Pseudomonadota</taxon>
        <taxon>Alphaproteobacteria</taxon>
        <taxon>Acetobacterales</taxon>
        <taxon>Acetobacteraceae</taxon>
        <taxon>Gluconobacter</taxon>
    </lineage>
</organism>
<proteinExistence type="predicted"/>
<gene>
    <name evidence="2" type="ORF">AD929_12875</name>
</gene>
<keyword evidence="1" id="KW-0472">Membrane</keyword>
<reference evidence="2 3" key="1">
    <citation type="submission" date="2015-06" db="EMBL/GenBank/DDBJ databases">
        <title>Improved classification and identification of acetic acid bacteria using matrix-assisted laser desorption/ionization time-of-flight mass spectrometry; Gluconobacter nephelii and Gluconobacter uchimurae are later heterotypic synonyms of Gluconobacter japonicus and Gluconobacter oxydans, respectively.</title>
        <authorList>
            <person name="Li L."/>
            <person name="Cleenwerck I."/>
            <person name="De Vuyst L."/>
            <person name="Vandamme P."/>
        </authorList>
    </citation>
    <scope>NUCLEOTIDE SEQUENCE [LARGE SCALE GENOMIC DNA]</scope>
    <source>
        <strain evidence="2 3">LMG 1764</strain>
    </source>
</reference>
<comment type="caution">
    <text evidence="2">The sequence shown here is derived from an EMBL/GenBank/DDBJ whole genome shotgun (WGS) entry which is preliminary data.</text>
</comment>
<accession>A0A149QSL5</accession>